<accession>A0ABP6UQQ2</accession>
<comment type="caution">
    <text evidence="1">The sequence shown here is derived from an EMBL/GenBank/DDBJ whole genome shotgun (WGS) entry which is preliminary data.</text>
</comment>
<dbReference type="Proteomes" id="UP001500459">
    <property type="component" value="Unassembled WGS sequence"/>
</dbReference>
<dbReference type="RefSeq" id="WP_344929556.1">
    <property type="nucleotide sequence ID" value="NZ_BAABCW010000017.1"/>
</dbReference>
<protein>
    <submittedName>
        <fullName evidence="1">Uncharacterized protein</fullName>
    </submittedName>
</protein>
<proteinExistence type="predicted"/>
<sequence>MEINEKLLKQIIPPIIRPDGKDREWFNNDEILSKLSKEELKIVEEQLIDMLKTSNDTLIPQTLIKLESLDSIPVMLEKLELIKDPFNKITWASFINEIKNGDKEMEQVAYREFGKLEFIYEVQGPIFHDLIKFKSERINNLINKFTDHKYFLVAHHAKLVLNHKGYAESYENKTRIKNWWKFWE</sequence>
<evidence type="ECO:0000313" key="2">
    <source>
        <dbReference type="Proteomes" id="UP001500459"/>
    </source>
</evidence>
<reference evidence="2" key="1">
    <citation type="journal article" date="2019" name="Int. J. Syst. Evol. Microbiol.">
        <title>The Global Catalogue of Microorganisms (GCM) 10K type strain sequencing project: providing services to taxonomists for standard genome sequencing and annotation.</title>
        <authorList>
            <consortium name="The Broad Institute Genomics Platform"/>
            <consortium name="The Broad Institute Genome Sequencing Center for Infectious Disease"/>
            <person name="Wu L."/>
            <person name="Ma J."/>
        </authorList>
    </citation>
    <scope>NUCLEOTIDE SEQUENCE [LARGE SCALE GENOMIC DNA]</scope>
    <source>
        <strain evidence="2">JCM 17106</strain>
    </source>
</reference>
<organism evidence="1 2">
    <name type="scientific">Aquimarina addita</name>
    <dbReference type="NCBI Taxonomy" id="870485"/>
    <lineage>
        <taxon>Bacteria</taxon>
        <taxon>Pseudomonadati</taxon>
        <taxon>Bacteroidota</taxon>
        <taxon>Flavobacteriia</taxon>
        <taxon>Flavobacteriales</taxon>
        <taxon>Flavobacteriaceae</taxon>
        <taxon>Aquimarina</taxon>
    </lineage>
</organism>
<dbReference type="EMBL" id="BAABCW010000017">
    <property type="protein sequence ID" value="GAA3517397.1"/>
    <property type="molecule type" value="Genomic_DNA"/>
</dbReference>
<keyword evidence="2" id="KW-1185">Reference proteome</keyword>
<name>A0ABP6UQQ2_9FLAO</name>
<evidence type="ECO:0000313" key="1">
    <source>
        <dbReference type="EMBL" id="GAA3517397.1"/>
    </source>
</evidence>
<gene>
    <name evidence="1" type="ORF">GCM10022393_34400</name>
</gene>